<protein>
    <recommendedName>
        <fullName evidence="3">Questionable protein</fullName>
    </recommendedName>
</protein>
<evidence type="ECO:0000313" key="1">
    <source>
        <dbReference type="EMBL" id="KAL0473506.1"/>
    </source>
</evidence>
<reference evidence="1 2" key="1">
    <citation type="submission" date="2023-09" db="EMBL/GenBank/DDBJ databases">
        <title>Multi-omics analysis of a traditional fermented food reveals byproduct-associated fungal strains for waste-to-food upcycling.</title>
        <authorList>
            <consortium name="Lawrence Berkeley National Laboratory"/>
            <person name="Rekdal V.M."/>
            <person name="Villalobos-Escobedo J.M."/>
            <person name="Rodriguez-Valeron N."/>
            <person name="Garcia M.O."/>
            <person name="Vasquez D.P."/>
            <person name="Damayanti I."/>
            <person name="Sorensen P.M."/>
            <person name="Baidoo E.E."/>
            <person name="De Carvalho A.C."/>
            <person name="Riley R."/>
            <person name="Lipzen A."/>
            <person name="He G."/>
            <person name="Yan M."/>
            <person name="Haridas S."/>
            <person name="Daum C."/>
            <person name="Yoshinaga Y."/>
            <person name="Ng V."/>
            <person name="Grigoriev I.V."/>
            <person name="Munk R."/>
            <person name="Nuraida L."/>
            <person name="Wijaya C.H."/>
            <person name="Morales P.-C."/>
            <person name="Keasling J.D."/>
        </authorList>
    </citation>
    <scope>NUCLEOTIDE SEQUENCE [LARGE SCALE GENOMIC DNA]</scope>
    <source>
        <strain evidence="1 2">FGSC 2613</strain>
    </source>
</reference>
<name>A0ABR3DLF7_NEUIN</name>
<accession>A0ABR3DLF7</accession>
<feature type="non-terminal residue" evidence="1">
    <location>
        <position position="169"/>
    </location>
</feature>
<proteinExistence type="predicted"/>
<evidence type="ECO:0008006" key="3">
    <source>
        <dbReference type="Google" id="ProtNLM"/>
    </source>
</evidence>
<dbReference type="EMBL" id="JAVLET010000002">
    <property type="protein sequence ID" value="KAL0473506.1"/>
    <property type="molecule type" value="Genomic_DNA"/>
</dbReference>
<organism evidence="1 2">
    <name type="scientific">Neurospora intermedia</name>
    <dbReference type="NCBI Taxonomy" id="5142"/>
    <lineage>
        <taxon>Eukaryota</taxon>
        <taxon>Fungi</taxon>
        <taxon>Dikarya</taxon>
        <taxon>Ascomycota</taxon>
        <taxon>Pezizomycotina</taxon>
        <taxon>Sordariomycetes</taxon>
        <taxon>Sordariomycetidae</taxon>
        <taxon>Sordariales</taxon>
        <taxon>Sordariaceae</taxon>
        <taxon>Neurospora</taxon>
    </lineage>
</organism>
<sequence>MIKTDCQQQWISRARQSPRLSTSGVCHWISFNLAIALPVSKVLALHVSHPTPILHYRDSAGRCPFGVVVTAAVVDLHIVPLQRWKGVSPCESERRARDQPDGTLFKFPRTEARNIFLRSSFGRYSGKSKYRQQRSIHAVGQQAESDLQVHMRRAHGWDISMISYDICII</sequence>
<gene>
    <name evidence="1" type="ORF">QR685DRAFT_469402</name>
</gene>
<keyword evidence="2" id="KW-1185">Reference proteome</keyword>
<evidence type="ECO:0000313" key="2">
    <source>
        <dbReference type="Proteomes" id="UP001451303"/>
    </source>
</evidence>
<dbReference type="Proteomes" id="UP001451303">
    <property type="component" value="Unassembled WGS sequence"/>
</dbReference>
<comment type="caution">
    <text evidence="1">The sequence shown here is derived from an EMBL/GenBank/DDBJ whole genome shotgun (WGS) entry which is preliminary data.</text>
</comment>